<dbReference type="GO" id="GO:0043138">
    <property type="term" value="F:3'-5' DNA helicase activity"/>
    <property type="evidence" value="ECO:0007669"/>
    <property type="project" value="UniProtKB-EC"/>
</dbReference>
<feature type="domain" description="Helicase ATP-binding" evidence="13">
    <location>
        <begin position="215"/>
        <end position="381"/>
    </location>
</feature>
<comment type="similarity">
    <text evidence="12">Belongs to the helicase family. PriA subfamily.</text>
</comment>
<dbReference type="Gene3D" id="3.40.50.300">
    <property type="entry name" value="P-loop containing nucleotide triphosphate hydrolases"/>
    <property type="match status" value="2"/>
</dbReference>
<comment type="function">
    <text evidence="12">Initiates the restart of stalled replication forks, which reloads the replicative helicase on sites other than the origin of replication. Recognizes and binds to abandoned replication forks and remodels them to uncover a helicase loading site. Promotes assembly of the primosome at these replication forks.</text>
</comment>
<evidence type="ECO:0000256" key="5">
    <source>
        <dbReference type="ARBA" id="ARBA00022801"/>
    </source>
</evidence>
<name>A0A0W0VCD7_9GAMM</name>
<dbReference type="CDD" id="cd17929">
    <property type="entry name" value="DEXHc_priA"/>
    <property type="match status" value="1"/>
</dbReference>
<keyword evidence="3 12" id="KW-0479">Metal-binding</keyword>
<dbReference type="EMBL" id="LNYJ01000011">
    <property type="protein sequence ID" value="KTD17794.1"/>
    <property type="molecule type" value="Genomic_DNA"/>
</dbReference>
<feature type="binding site" evidence="12">
    <location>
        <position position="452"/>
    </location>
    <ligand>
        <name>Zn(2+)</name>
        <dbReference type="ChEBI" id="CHEBI:29105"/>
        <label>2</label>
    </ligand>
</feature>
<dbReference type="Pfam" id="PF00271">
    <property type="entry name" value="Helicase_C"/>
    <property type="match status" value="1"/>
</dbReference>
<reference evidence="14 15" key="1">
    <citation type="submission" date="2015-11" db="EMBL/GenBank/DDBJ databases">
        <title>Genomic analysis of 38 Legionella species identifies large and diverse effector repertoires.</title>
        <authorList>
            <person name="Burstein D."/>
            <person name="Amaro F."/>
            <person name="Zusman T."/>
            <person name="Lifshitz Z."/>
            <person name="Cohen O."/>
            <person name="Gilbert J.A."/>
            <person name="Pupko T."/>
            <person name="Shuman H.A."/>
            <person name="Segal G."/>
        </authorList>
    </citation>
    <scope>NUCLEOTIDE SEQUENCE [LARGE SCALE GENOMIC DNA]</scope>
    <source>
        <strain evidence="14 15">BL-540</strain>
    </source>
</reference>
<dbReference type="Pfam" id="PF18319">
    <property type="entry name" value="Zn_ribbon_PriA"/>
    <property type="match status" value="1"/>
</dbReference>
<dbReference type="PANTHER" id="PTHR30580">
    <property type="entry name" value="PRIMOSOMAL PROTEIN N"/>
    <property type="match status" value="1"/>
</dbReference>
<dbReference type="RefSeq" id="WP_058471516.1">
    <property type="nucleotide sequence ID" value="NZ_CAAAIC010000001.1"/>
</dbReference>
<dbReference type="GO" id="GO:1990077">
    <property type="term" value="C:primosome complex"/>
    <property type="evidence" value="ECO:0007669"/>
    <property type="project" value="UniProtKB-UniRule"/>
</dbReference>
<comment type="catalytic activity">
    <reaction evidence="12">
        <text>Couples ATP hydrolysis with the unwinding of duplex DNA by translocating in the 3'-5' direction.</text>
        <dbReference type="EC" id="5.6.2.4"/>
    </reaction>
</comment>
<feature type="binding site" evidence="12">
    <location>
        <position position="470"/>
    </location>
    <ligand>
        <name>Zn(2+)</name>
        <dbReference type="ChEBI" id="CHEBI:29105"/>
        <label>2</label>
    </ligand>
</feature>
<feature type="binding site" evidence="12">
    <location>
        <position position="440"/>
    </location>
    <ligand>
        <name>Zn(2+)</name>
        <dbReference type="ChEBI" id="CHEBI:29105"/>
        <label>1</label>
    </ligand>
</feature>
<comment type="caution">
    <text evidence="14">The sequence shown here is derived from an EMBL/GenBank/DDBJ whole genome shotgun (WGS) entry which is preliminary data.</text>
</comment>
<dbReference type="Pfam" id="PF17764">
    <property type="entry name" value="PriA_3primeBD"/>
    <property type="match status" value="1"/>
</dbReference>
<dbReference type="SMART" id="SM00487">
    <property type="entry name" value="DEXDc"/>
    <property type="match status" value="1"/>
</dbReference>
<keyword evidence="6 12" id="KW-0347">Helicase</keyword>
<keyword evidence="2 12" id="KW-0235">DNA replication</keyword>
<dbReference type="GO" id="GO:0016887">
    <property type="term" value="F:ATP hydrolysis activity"/>
    <property type="evidence" value="ECO:0007669"/>
    <property type="project" value="RHEA"/>
</dbReference>
<keyword evidence="10 12" id="KW-0413">Isomerase</keyword>
<keyword evidence="8 12" id="KW-0067">ATP-binding</keyword>
<dbReference type="InterPro" id="IPR041236">
    <property type="entry name" value="PriA_C"/>
</dbReference>
<dbReference type="PROSITE" id="PS51192">
    <property type="entry name" value="HELICASE_ATP_BIND_1"/>
    <property type="match status" value="1"/>
</dbReference>
<keyword evidence="4 12" id="KW-0547">Nucleotide-binding</keyword>
<dbReference type="GO" id="GO:0006310">
    <property type="term" value="P:DNA recombination"/>
    <property type="evidence" value="ECO:0007669"/>
    <property type="project" value="InterPro"/>
</dbReference>
<dbReference type="SMART" id="SM00490">
    <property type="entry name" value="HELICc"/>
    <property type="match status" value="1"/>
</dbReference>
<dbReference type="HAMAP" id="MF_00983">
    <property type="entry name" value="PriA"/>
    <property type="match status" value="1"/>
</dbReference>
<evidence type="ECO:0000256" key="2">
    <source>
        <dbReference type="ARBA" id="ARBA00022705"/>
    </source>
</evidence>
<keyword evidence="1 12" id="KW-0639">Primosome</keyword>
<feature type="binding site" evidence="12">
    <location>
        <position position="449"/>
    </location>
    <ligand>
        <name>Zn(2+)</name>
        <dbReference type="ChEBI" id="CHEBI:29105"/>
        <label>2</label>
    </ligand>
</feature>
<gene>
    <name evidence="12 14" type="primary">priA</name>
    <name evidence="14" type="ORF">Ljor_2100</name>
</gene>
<dbReference type="SUPFAM" id="SSF52540">
    <property type="entry name" value="P-loop containing nucleoside triphosphate hydrolases"/>
    <property type="match status" value="2"/>
</dbReference>
<dbReference type="EC" id="5.6.2.4" evidence="12"/>
<dbReference type="InterPro" id="IPR041222">
    <property type="entry name" value="PriA_3primeBD"/>
</dbReference>
<evidence type="ECO:0000256" key="1">
    <source>
        <dbReference type="ARBA" id="ARBA00022515"/>
    </source>
</evidence>
<evidence type="ECO:0000313" key="15">
    <source>
        <dbReference type="Proteomes" id="UP000055035"/>
    </source>
</evidence>
<dbReference type="GO" id="GO:0006302">
    <property type="term" value="P:double-strand break repair"/>
    <property type="evidence" value="ECO:0007669"/>
    <property type="project" value="InterPro"/>
</dbReference>
<feature type="binding site" evidence="12">
    <location>
        <position position="443"/>
    </location>
    <ligand>
        <name>Zn(2+)</name>
        <dbReference type="ChEBI" id="CHEBI:29105"/>
        <label>1</label>
    </ligand>
</feature>
<accession>A0A0W0VCD7</accession>
<keyword evidence="15" id="KW-1185">Reference proteome</keyword>
<dbReference type="PANTHER" id="PTHR30580:SF0">
    <property type="entry name" value="PRIMOSOMAL PROTEIN N"/>
    <property type="match status" value="1"/>
</dbReference>
<dbReference type="InterPro" id="IPR040498">
    <property type="entry name" value="PriA_CRR"/>
</dbReference>
<dbReference type="InterPro" id="IPR005259">
    <property type="entry name" value="PriA"/>
</dbReference>
<dbReference type="AlphaFoldDB" id="A0A0W0VCD7"/>
<dbReference type="Gene3D" id="3.40.1440.60">
    <property type="entry name" value="PriA, 3(prime) DNA-binding domain"/>
    <property type="match status" value="1"/>
</dbReference>
<evidence type="ECO:0000256" key="3">
    <source>
        <dbReference type="ARBA" id="ARBA00022723"/>
    </source>
</evidence>
<comment type="cofactor">
    <cofactor evidence="12">
        <name>Zn(2+)</name>
        <dbReference type="ChEBI" id="CHEBI:29105"/>
    </cofactor>
    <text evidence="12">Binds 2 zinc ions per subunit.</text>
</comment>
<feature type="binding site" evidence="12">
    <location>
        <position position="480"/>
    </location>
    <ligand>
        <name>Zn(2+)</name>
        <dbReference type="ChEBI" id="CHEBI:29105"/>
        <label>1</label>
    </ligand>
</feature>
<dbReference type="Pfam" id="PF00270">
    <property type="entry name" value="DEAD"/>
    <property type="match status" value="1"/>
</dbReference>
<dbReference type="NCBIfam" id="TIGR00595">
    <property type="entry name" value="priA"/>
    <property type="match status" value="1"/>
</dbReference>
<dbReference type="FunFam" id="3.40.50.300:FF:000489">
    <property type="entry name" value="Primosome assembly protein PriA"/>
    <property type="match status" value="1"/>
</dbReference>
<dbReference type="GO" id="GO:0008270">
    <property type="term" value="F:zinc ion binding"/>
    <property type="evidence" value="ECO:0007669"/>
    <property type="project" value="UniProtKB-UniRule"/>
</dbReference>
<evidence type="ECO:0000256" key="12">
    <source>
        <dbReference type="HAMAP-Rule" id="MF_00983"/>
    </source>
</evidence>
<evidence type="ECO:0000256" key="6">
    <source>
        <dbReference type="ARBA" id="ARBA00022806"/>
    </source>
</evidence>
<feature type="binding site" evidence="12">
    <location>
        <position position="467"/>
    </location>
    <ligand>
        <name>Zn(2+)</name>
        <dbReference type="ChEBI" id="CHEBI:29105"/>
        <label>2</label>
    </ligand>
</feature>
<dbReference type="InterPro" id="IPR014001">
    <property type="entry name" value="Helicase_ATP-bd"/>
</dbReference>
<organism evidence="14 15">
    <name type="scientific">Legionella jordanis</name>
    <dbReference type="NCBI Taxonomy" id="456"/>
    <lineage>
        <taxon>Bacteria</taxon>
        <taxon>Pseudomonadati</taxon>
        <taxon>Pseudomonadota</taxon>
        <taxon>Gammaproteobacteria</taxon>
        <taxon>Legionellales</taxon>
        <taxon>Legionellaceae</taxon>
        <taxon>Legionella</taxon>
    </lineage>
</organism>
<keyword evidence="9 12" id="KW-0238">DNA-binding</keyword>
<comment type="subunit">
    <text evidence="12">Component of the replication restart primosome.</text>
</comment>
<evidence type="ECO:0000313" key="14">
    <source>
        <dbReference type="EMBL" id="KTD17794.1"/>
    </source>
</evidence>
<sequence length="732" mass="82634">MEKHIQTPVAEVYQVCIPHTHRDFFDYSIAPHQSACVGARVMVPFRKQTKLGLIIGKQQSSSIHELKLIQTVLDNEPVMPESMLNLCRWVAQYYQAPLSEILPLALPKVYRQGKAIQIAKNIYYQLTMPSSEAHKLLTSRAHKQHAIIDFLAQQHSASKAQLKMQGFNQTQLDHLLAQQIISRREEIDFPHQADTEKNSRLSLNAEQEQAVKEISRRLHEYCCFLLYGVTGSGKTEVYLQVIEQVLAQGRQVLVLVPEIGLTPQLLQRFSARFSKPMAVIHSGLNESERQSAWQLAKDNLIQLIIGTRTAIFTPMPNLGLIVIDEEHDSSFKQMEGVRYSARDTALVRAQRADIPIILGSATPSLESLHNCAQNKYQLLRLNSKAISKTPLHFQLLDVRNKPLQQGLAAQTLTLIGQHLNHGNQVLVFINRRGYSPVLLCHDCGWIADCSACDSHLTLHRQSGRLICHHCGLMTAIPHSCKACQNKELIPIGAGTQRIHEYLSQHFPNTTLLRIDRDEVQRKHALDERLEQINRGEAQLIVGTQMLAKGHHFPKLTLVVVLDADAGFYNQDFRALERLGQLLTQVAGRAGRAEQAGQVLIQTHLPHHPLLNLLIQQGYEAFSQSLLAHREQAQLPPYHFLALVRAQGKIAQNVLSFLHLLKEQLMLAGLTILGPAPAPLARKAHLYRMQLLIKAPSRKILQTRLTQIREWLTINKLGKQVNWNVDIDPMDLS</sequence>
<dbReference type="InterPro" id="IPR027417">
    <property type="entry name" value="P-loop_NTPase"/>
</dbReference>
<evidence type="ECO:0000256" key="8">
    <source>
        <dbReference type="ARBA" id="ARBA00022840"/>
    </source>
</evidence>
<dbReference type="GO" id="GO:0005524">
    <property type="term" value="F:ATP binding"/>
    <property type="evidence" value="ECO:0007669"/>
    <property type="project" value="UniProtKB-UniRule"/>
</dbReference>
<dbReference type="GO" id="GO:0003677">
    <property type="term" value="F:DNA binding"/>
    <property type="evidence" value="ECO:0007669"/>
    <property type="project" value="UniProtKB-UniRule"/>
</dbReference>
<dbReference type="InterPro" id="IPR042115">
    <property type="entry name" value="PriA_3primeBD_sf"/>
</dbReference>
<comment type="catalytic activity">
    <reaction evidence="11 12">
        <text>ATP + H2O = ADP + phosphate + H(+)</text>
        <dbReference type="Rhea" id="RHEA:13065"/>
        <dbReference type="ChEBI" id="CHEBI:15377"/>
        <dbReference type="ChEBI" id="CHEBI:15378"/>
        <dbReference type="ChEBI" id="CHEBI:30616"/>
        <dbReference type="ChEBI" id="CHEBI:43474"/>
        <dbReference type="ChEBI" id="CHEBI:456216"/>
        <dbReference type="EC" id="5.6.2.4"/>
    </reaction>
</comment>
<proteinExistence type="inferred from homology"/>
<dbReference type="OrthoDB" id="9759544at2"/>
<dbReference type="Proteomes" id="UP000055035">
    <property type="component" value="Unassembled WGS sequence"/>
</dbReference>
<dbReference type="InterPro" id="IPR011545">
    <property type="entry name" value="DEAD/DEAH_box_helicase_dom"/>
</dbReference>
<evidence type="ECO:0000256" key="4">
    <source>
        <dbReference type="ARBA" id="ARBA00022741"/>
    </source>
</evidence>
<protein>
    <recommendedName>
        <fullName evidence="12">Replication restart protein PriA</fullName>
    </recommendedName>
    <alternativeName>
        <fullName evidence="12">ATP-dependent DNA helicase PriA</fullName>
        <ecNumber evidence="12">5.6.2.4</ecNumber>
    </alternativeName>
    <alternativeName>
        <fullName evidence="12">DNA 3'-5' helicase PriA</fullName>
    </alternativeName>
</protein>
<feature type="binding site" evidence="12">
    <location>
        <position position="483"/>
    </location>
    <ligand>
        <name>Zn(2+)</name>
        <dbReference type="ChEBI" id="CHEBI:29105"/>
        <label>1</label>
    </ligand>
</feature>
<dbReference type="GO" id="GO:0006269">
    <property type="term" value="P:DNA replication, synthesis of primer"/>
    <property type="evidence" value="ECO:0007669"/>
    <property type="project" value="UniProtKB-KW"/>
</dbReference>
<evidence type="ECO:0000256" key="11">
    <source>
        <dbReference type="ARBA" id="ARBA00048988"/>
    </source>
</evidence>
<dbReference type="STRING" id="456.Ljor_2100"/>
<dbReference type="Pfam" id="PF18074">
    <property type="entry name" value="PriA_C"/>
    <property type="match status" value="1"/>
</dbReference>
<evidence type="ECO:0000256" key="7">
    <source>
        <dbReference type="ARBA" id="ARBA00022833"/>
    </source>
</evidence>
<evidence type="ECO:0000259" key="13">
    <source>
        <dbReference type="PROSITE" id="PS51192"/>
    </source>
</evidence>
<evidence type="ECO:0000256" key="9">
    <source>
        <dbReference type="ARBA" id="ARBA00023125"/>
    </source>
</evidence>
<dbReference type="NCBIfam" id="NF004067">
    <property type="entry name" value="PRK05580.1-4"/>
    <property type="match status" value="1"/>
</dbReference>
<keyword evidence="7 12" id="KW-0862">Zinc</keyword>
<dbReference type="InterPro" id="IPR001650">
    <property type="entry name" value="Helicase_C-like"/>
</dbReference>
<dbReference type="GO" id="GO:0006270">
    <property type="term" value="P:DNA replication initiation"/>
    <property type="evidence" value="ECO:0007669"/>
    <property type="project" value="TreeGrafter"/>
</dbReference>
<keyword evidence="5 12" id="KW-0378">Hydrolase</keyword>
<dbReference type="PATRIC" id="fig|456.5.peg.2255"/>
<evidence type="ECO:0000256" key="10">
    <source>
        <dbReference type="ARBA" id="ARBA00023235"/>
    </source>
</evidence>